<keyword evidence="3" id="KW-0479">Metal-binding</keyword>
<dbReference type="PANTHER" id="PTHR30176:SF3">
    <property type="entry name" value="FERREDOXIN-TYPE PROTEIN NAPH"/>
    <property type="match status" value="1"/>
</dbReference>
<dbReference type="GO" id="GO:0046872">
    <property type="term" value="F:metal ion binding"/>
    <property type="evidence" value="ECO:0007669"/>
    <property type="project" value="UniProtKB-KW"/>
</dbReference>
<evidence type="ECO:0000256" key="2">
    <source>
        <dbReference type="ARBA" id="ARBA00022485"/>
    </source>
</evidence>
<name>A0A928BV04_XYLRU</name>
<evidence type="ECO:0000256" key="3">
    <source>
        <dbReference type="ARBA" id="ARBA00022723"/>
    </source>
</evidence>
<reference evidence="9" key="1">
    <citation type="submission" date="2019-04" db="EMBL/GenBank/DDBJ databases">
        <title>Evolution of Biomass-Degrading Anaerobic Consortia Revealed by Metagenomics.</title>
        <authorList>
            <person name="Peng X."/>
        </authorList>
    </citation>
    <scope>NUCLEOTIDE SEQUENCE</scope>
    <source>
        <strain evidence="9">SIG141</strain>
    </source>
</reference>
<keyword evidence="7" id="KW-1133">Transmembrane helix</keyword>
<sequence length="491" mass="54318">MLRKIRTILAAVFFVLITLLFLDFTGTLHHWLSWMAKIQFLPAVMALNVVVVVALVLLTLVFGRIYCSVICPLGVFQDILARLRRKKNKYSYSKEVRWLRYPMLVVFIIAGAAGIGSLFQLLAPYSSYGRIASMLFQPLWKMGNNLLAILAERADSYAFYTIDTWMRSLPVFIIAAVTLVILVVLAWRGGRTYCNTICPVGTILSFFARFSFLKIHFNEDKCKNCSLCSKNCKAACIDFKTHTVDYSRCVVCGNCIDSCKFGALSYSKPSGKASKTSDGNKIDTSKRSFLLASALVSTAALAQKKEKLMDGGLAELEDKVAPERQTPLTPPGSLSFQNLSTRCTGCQLCVSECPNQVLRPSNDLMHLMQPTMSYEHGYCRPECNRCSQVCPAGAIKPVDKDEKTSIQIGHAVWIKKNCVPITDGVECGNCARHCPSGAIEMVPLDENNEESPMVPAINEAACIGCGACEYVCPSRPFSAIYVEGHEVHRKI</sequence>
<keyword evidence="4" id="KW-0249">Electron transport</keyword>
<organism evidence="9 10">
    <name type="scientific">Xylanibacter ruminicola</name>
    <name type="common">Prevotella ruminicola</name>
    <dbReference type="NCBI Taxonomy" id="839"/>
    <lineage>
        <taxon>Bacteria</taxon>
        <taxon>Pseudomonadati</taxon>
        <taxon>Bacteroidota</taxon>
        <taxon>Bacteroidia</taxon>
        <taxon>Bacteroidales</taxon>
        <taxon>Prevotellaceae</taxon>
        <taxon>Xylanibacter</taxon>
    </lineage>
</organism>
<dbReference type="InterPro" id="IPR051684">
    <property type="entry name" value="Electron_Trans/Redox"/>
</dbReference>
<feature type="domain" description="4Fe-4S ferredoxin-type" evidence="8">
    <location>
        <begin position="425"/>
        <end position="444"/>
    </location>
</feature>
<evidence type="ECO:0000256" key="4">
    <source>
        <dbReference type="ARBA" id="ARBA00022982"/>
    </source>
</evidence>
<dbReference type="PROSITE" id="PS51379">
    <property type="entry name" value="4FE4S_FER_2"/>
    <property type="match status" value="6"/>
</dbReference>
<evidence type="ECO:0000313" key="10">
    <source>
        <dbReference type="Proteomes" id="UP000763088"/>
    </source>
</evidence>
<keyword evidence="7" id="KW-0812">Transmembrane</keyword>
<feature type="domain" description="4Fe-4S ferredoxin-type" evidence="8">
    <location>
        <begin position="240"/>
        <end position="269"/>
    </location>
</feature>
<keyword evidence="7" id="KW-0472">Membrane</keyword>
<evidence type="ECO:0000256" key="7">
    <source>
        <dbReference type="SAM" id="Phobius"/>
    </source>
</evidence>
<dbReference type="InterPro" id="IPR017900">
    <property type="entry name" value="4Fe4S_Fe_S_CS"/>
</dbReference>
<dbReference type="Pfam" id="PF12801">
    <property type="entry name" value="Fer4_5"/>
    <property type="match status" value="2"/>
</dbReference>
<dbReference type="InterPro" id="IPR017896">
    <property type="entry name" value="4Fe4S_Fe-S-bd"/>
</dbReference>
<dbReference type="Gene3D" id="3.30.70.20">
    <property type="match status" value="3"/>
</dbReference>
<feature type="domain" description="4Fe-4S ferredoxin-type" evidence="8">
    <location>
        <begin position="368"/>
        <end position="400"/>
    </location>
</feature>
<feature type="domain" description="4Fe-4S ferredoxin-type" evidence="8">
    <location>
        <begin position="213"/>
        <end position="239"/>
    </location>
</feature>
<feature type="transmembrane region" description="Helical" evidence="7">
    <location>
        <begin position="98"/>
        <end position="119"/>
    </location>
</feature>
<feature type="domain" description="4Fe-4S ferredoxin-type" evidence="8">
    <location>
        <begin position="453"/>
        <end position="485"/>
    </location>
</feature>
<keyword evidence="6" id="KW-0411">Iron-sulfur</keyword>
<dbReference type="Pfam" id="PF12838">
    <property type="entry name" value="Fer4_7"/>
    <property type="match status" value="2"/>
</dbReference>
<dbReference type="EMBL" id="SUYD01000017">
    <property type="protein sequence ID" value="MBE6267176.1"/>
    <property type="molecule type" value="Genomic_DNA"/>
</dbReference>
<dbReference type="CDD" id="cd16373">
    <property type="entry name" value="DMSOR_beta_like"/>
    <property type="match status" value="1"/>
</dbReference>
<gene>
    <name evidence="9" type="ORF">E7102_12055</name>
</gene>
<evidence type="ECO:0000256" key="6">
    <source>
        <dbReference type="ARBA" id="ARBA00023014"/>
    </source>
</evidence>
<comment type="caution">
    <text evidence="9">The sequence shown here is derived from an EMBL/GenBank/DDBJ whole genome shotgun (WGS) entry which is preliminary data.</text>
</comment>
<evidence type="ECO:0000256" key="5">
    <source>
        <dbReference type="ARBA" id="ARBA00023004"/>
    </source>
</evidence>
<feature type="transmembrane region" description="Helical" evidence="7">
    <location>
        <begin position="169"/>
        <end position="187"/>
    </location>
</feature>
<dbReference type="PROSITE" id="PS00198">
    <property type="entry name" value="4FE4S_FER_1"/>
    <property type="match status" value="2"/>
</dbReference>
<protein>
    <submittedName>
        <fullName evidence="9">4Fe-4S dicluster domain-containing protein</fullName>
    </submittedName>
</protein>
<feature type="transmembrane region" description="Helical" evidence="7">
    <location>
        <begin position="7"/>
        <end position="32"/>
    </location>
</feature>
<evidence type="ECO:0000259" key="8">
    <source>
        <dbReference type="PROSITE" id="PS51379"/>
    </source>
</evidence>
<keyword evidence="2" id="KW-0004">4Fe-4S</keyword>
<feature type="transmembrane region" description="Helical" evidence="7">
    <location>
        <begin position="44"/>
        <end position="77"/>
    </location>
</feature>
<dbReference type="PANTHER" id="PTHR30176">
    <property type="entry name" value="FERREDOXIN-TYPE PROTEIN NAPH"/>
    <property type="match status" value="1"/>
</dbReference>
<dbReference type="SUPFAM" id="SSF54862">
    <property type="entry name" value="4Fe-4S ferredoxins"/>
    <property type="match status" value="2"/>
</dbReference>
<evidence type="ECO:0000256" key="1">
    <source>
        <dbReference type="ARBA" id="ARBA00022448"/>
    </source>
</evidence>
<feature type="transmembrane region" description="Helical" evidence="7">
    <location>
        <begin position="194"/>
        <end position="213"/>
    </location>
</feature>
<keyword evidence="5" id="KW-0408">Iron</keyword>
<dbReference type="Pfam" id="PF00037">
    <property type="entry name" value="Fer4"/>
    <property type="match status" value="1"/>
</dbReference>
<feature type="domain" description="4Fe-4S ferredoxin-type" evidence="8">
    <location>
        <begin position="332"/>
        <end position="363"/>
    </location>
</feature>
<dbReference type="Proteomes" id="UP000763088">
    <property type="component" value="Unassembled WGS sequence"/>
</dbReference>
<evidence type="ECO:0000313" key="9">
    <source>
        <dbReference type="EMBL" id="MBE6267176.1"/>
    </source>
</evidence>
<keyword evidence="1" id="KW-0813">Transport</keyword>
<dbReference type="GO" id="GO:0005886">
    <property type="term" value="C:plasma membrane"/>
    <property type="evidence" value="ECO:0007669"/>
    <property type="project" value="TreeGrafter"/>
</dbReference>
<dbReference type="AlphaFoldDB" id="A0A928BV04"/>
<proteinExistence type="predicted"/>
<dbReference type="GO" id="GO:0051539">
    <property type="term" value="F:4 iron, 4 sulfur cluster binding"/>
    <property type="evidence" value="ECO:0007669"/>
    <property type="project" value="UniProtKB-KW"/>
</dbReference>
<accession>A0A928BV04</accession>